<name>A0A952FK80_9PROT</name>
<dbReference type="EMBL" id="JAEKLZ010000199">
    <property type="protein sequence ID" value="MBW8726122.1"/>
    <property type="molecule type" value="Genomic_DNA"/>
</dbReference>
<feature type="transmembrane region" description="Helical" evidence="1">
    <location>
        <begin position="75"/>
        <end position="97"/>
    </location>
</feature>
<keyword evidence="1" id="KW-1133">Transmembrane helix</keyword>
<evidence type="ECO:0000256" key="1">
    <source>
        <dbReference type="SAM" id="Phobius"/>
    </source>
</evidence>
<dbReference type="Proteomes" id="UP000700706">
    <property type="component" value="Unassembled WGS sequence"/>
</dbReference>
<evidence type="ECO:0000313" key="3">
    <source>
        <dbReference type="EMBL" id="MBW8726122.1"/>
    </source>
</evidence>
<feature type="transmembrane region" description="Helical" evidence="1">
    <location>
        <begin position="244"/>
        <end position="263"/>
    </location>
</feature>
<feature type="transmembrane region" description="Helical" evidence="1">
    <location>
        <begin position="43"/>
        <end position="63"/>
    </location>
</feature>
<dbReference type="AlphaFoldDB" id="A0A952FK80"/>
<dbReference type="PANTHER" id="PTHR22911:SF135">
    <property type="entry name" value="BLR4310 PROTEIN"/>
    <property type="match status" value="1"/>
</dbReference>
<dbReference type="Pfam" id="PF00892">
    <property type="entry name" value="EamA"/>
    <property type="match status" value="2"/>
</dbReference>
<dbReference type="GO" id="GO:0016020">
    <property type="term" value="C:membrane"/>
    <property type="evidence" value="ECO:0007669"/>
    <property type="project" value="InterPro"/>
</dbReference>
<feature type="transmembrane region" description="Helical" evidence="1">
    <location>
        <begin position="269"/>
        <end position="287"/>
    </location>
</feature>
<feature type="transmembrane region" description="Helical" evidence="1">
    <location>
        <begin position="186"/>
        <end position="207"/>
    </location>
</feature>
<evidence type="ECO:0000313" key="4">
    <source>
        <dbReference type="Proteomes" id="UP000700706"/>
    </source>
</evidence>
<feature type="transmembrane region" description="Helical" evidence="1">
    <location>
        <begin position="12"/>
        <end position="31"/>
    </location>
</feature>
<feature type="transmembrane region" description="Helical" evidence="1">
    <location>
        <begin position="157"/>
        <end position="174"/>
    </location>
</feature>
<dbReference type="InterPro" id="IPR037185">
    <property type="entry name" value="EmrE-like"/>
</dbReference>
<feature type="domain" description="EamA" evidence="2">
    <location>
        <begin position="157"/>
        <end position="285"/>
    </location>
</feature>
<sequence length="301" mass="31213">MTSLALGTDRIGAGIACAVAGFACFSAGDAISKWLIGSRGITAFELFFFFGLFALPVAAGHAVRSGGWDRLRPRLPGATLLRSALITASAISAAWAFGRLPLADVYALLFATPILVTALSVPFLGEAVGRHRWAAVIVGFLGILVMLRPGLVAFDAGHAAALASPLFFSAALIVSRRIGRRESDAAQLALLFLAMVIGGGAALPFVWVTPDALGLLGLAGGGVLSAAGHILLIRALHSAPPSAVTPFQYSQMIWGVLYGLVLFGDTIDAVTMVGAAVVIGSGLYILWRETRRRSGAMLDLG</sequence>
<feature type="transmembrane region" description="Helical" evidence="1">
    <location>
        <begin position="213"/>
        <end position="232"/>
    </location>
</feature>
<keyword evidence="1" id="KW-0472">Membrane</keyword>
<dbReference type="InterPro" id="IPR000620">
    <property type="entry name" value="EamA_dom"/>
</dbReference>
<evidence type="ECO:0000259" key="2">
    <source>
        <dbReference type="Pfam" id="PF00892"/>
    </source>
</evidence>
<reference evidence="3" key="1">
    <citation type="submission" date="2020-06" db="EMBL/GenBank/DDBJ databases">
        <title>Stable isotope informed genome-resolved metagenomics uncovers potential trophic interactions in rhizosphere soil.</title>
        <authorList>
            <person name="Starr E.P."/>
            <person name="Shi S."/>
            <person name="Blazewicz S.J."/>
            <person name="Koch B.J."/>
            <person name="Probst A.J."/>
            <person name="Hungate B.A."/>
            <person name="Pett-Ridge J."/>
            <person name="Firestone M.K."/>
            <person name="Banfield J.F."/>
        </authorList>
    </citation>
    <scope>NUCLEOTIDE SEQUENCE</scope>
    <source>
        <strain evidence="3">YM_69_17</strain>
    </source>
</reference>
<proteinExistence type="predicted"/>
<comment type="caution">
    <text evidence="3">The sequence shown here is derived from an EMBL/GenBank/DDBJ whole genome shotgun (WGS) entry which is preliminary data.</text>
</comment>
<accession>A0A952FK80</accession>
<keyword evidence="1" id="KW-0812">Transmembrane</keyword>
<feature type="transmembrane region" description="Helical" evidence="1">
    <location>
        <begin position="133"/>
        <end position="151"/>
    </location>
</feature>
<feature type="transmembrane region" description="Helical" evidence="1">
    <location>
        <begin position="103"/>
        <end position="121"/>
    </location>
</feature>
<feature type="domain" description="EamA" evidence="2">
    <location>
        <begin position="14"/>
        <end position="147"/>
    </location>
</feature>
<protein>
    <submittedName>
        <fullName evidence="3">DMT family transporter</fullName>
    </submittedName>
</protein>
<organism evidence="3 4">
    <name type="scientific">Inquilinus limosus</name>
    <dbReference type="NCBI Taxonomy" id="171674"/>
    <lineage>
        <taxon>Bacteria</taxon>
        <taxon>Pseudomonadati</taxon>
        <taxon>Pseudomonadota</taxon>
        <taxon>Alphaproteobacteria</taxon>
        <taxon>Rhodospirillales</taxon>
        <taxon>Rhodospirillaceae</taxon>
        <taxon>Inquilinus</taxon>
    </lineage>
</organism>
<gene>
    <name evidence="3" type="ORF">JF625_13325</name>
</gene>
<dbReference type="SUPFAM" id="SSF103481">
    <property type="entry name" value="Multidrug resistance efflux transporter EmrE"/>
    <property type="match status" value="2"/>
</dbReference>
<dbReference type="PANTHER" id="PTHR22911">
    <property type="entry name" value="ACYL-MALONYL CONDENSING ENZYME-RELATED"/>
    <property type="match status" value="1"/>
</dbReference>